<keyword evidence="4" id="KW-1185">Reference proteome</keyword>
<gene>
    <name evidence="3" type="ORF">EDF62_0249</name>
</gene>
<keyword evidence="2" id="KW-1133">Transmembrane helix</keyword>
<organism evidence="3 4">
    <name type="scientific">Leucobacter luti</name>
    <dbReference type="NCBI Taxonomy" id="340320"/>
    <lineage>
        <taxon>Bacteria</taxon>
        <taxon>Bacillati</taxon>
        <taxon>Actinomycetota</taxon>
        <taxon>Actinomycetes</taxon>
        <taxon>Micrococcales</taxon>
        <taxon>Microbacteriaceae</taxon>
        <taxon>Leucobacter</taxon>
    </lineage>
</organism>
<feature type="region of interest" description="Disordered" evidence="1">
    <location>
        <begin position="72"/>
        <end position="95"/>
    </location>
</feature>
<dbReference type="OrthoDB" id="9812349at2"/>
<feature type="transmembrane region" description="Helical" evidence="2">
    <location>
        <begin position="183"/>
        <end position="213"/>
    </location>
</feature>
<evidence type="ECO:0000256" key="1">
    <source>
        <dbReference type="SAM" id="MobiDB-lite"/>
    </source>
</evidence>
<dbReference type="GO" id="GO:0005886">
    <property type="term" value="C:plasma membrane"/>
    <property type="evidence" value="ECO:0007669"/>
    <property type="project" value="TreeGrafter"/>
</dbReference>
<feature type="transmembrane region" description="Helical" evidence="2">
    <location>
        <begin position="225"/>
        <end position="244"/>
    </location>
</feature>
<dbReference type="Proteomes" id="UP000295601">
    <property type="component" value="Unassembled WGS sequence"/>
</dbReference>
<evidence type="ECO:0000313" key="3">
    <source>
        <dbReference type="EMBL" id="TDP95560.1"/>
    </source>
</evidence>
<feature type="compositionally biased region" description="Pro residues" evidence="1">
    <location>
        <begin position="1"/>
        <end position="13"/>
    </location>
</feature>
<keyword evidence="2" id="KW-0812">Transmembrane</keyword>
<dbReference type="RefSeq" id="WP_132201624.1">
    <property type="nucleotide sequence ID" value="NZ_JAOQNO010000001.1"/>
</dbReference>
<keyword evidence="2" id="KW-0472">Membrane</keyword>
<proteinExistence type="predicted"/>
<reference evidence="3 4" key="1">
    <citation type="submission" date="2019-03" db="EMBL/GenBank/DDBJ databases">
        <title>Genomic analyses of the natural microbiome of Caenorhabditis elegans.</title>
        <authorList>
            <person name="Samuel B."/>
        </authorList>
    </citation>
    <scope>NUCLEOTIDE SEQUENCE [LARGE SCALE GENOMIC DNA]</scope>
    <source>
        <strain evidence="3 4">JUb18</strain>
    </source>
</reference>
<dbReference type="InterPro" id="IPR008523">
    <property type="entry name" value="DUF805"/>
</dbReference>
<accession>A0A4R6S6Y6</accession>
<comment type="caution">
    <text evidence="3">The sequence shown here is derived from an EMBL/GenBank/DDBJ whole genome shotgun (WGS) entry which is preliminary data.</text>
</comment>
<dbReference type="Pfam" id="PF05656">
    <property type="entry name" value="DUF805"/>
    <property type="match status" value="1"/>
</dbReference>
<feature type="transmembrane region" description="Helical" evidence="2">
    <location>
        <begin position="127"/>
        <end position="151"/>
    </location>
</feature>
<protein>
    <submittedName>
        <fullName evidence="3">Uncharacterized membrane protein YhaH (DUF805 family)</fullName>
    </submittedName>
</protein>
<dbReference type="PANTHER" id="PTHR34980:SF2">
    <property type="entry name" value="INNER MEMBRANE PROTEIN YHAH-RELATED"/>
    <property type="match status" value="1"/>
</dbReference>
<dbReference type="EMBL" id="SNYA01000001">
    <property type="protein sequence ID" value="TDP95560.1"/>
    <property type="molecule type" value="Genomic_DNA"/>
</dbReference>
<evidence type="ECO:0000313" key="4">
    <source>
        <dbReference type="Proteomes" id="UP000295601"/>
    </source>
</evidence>
<sequence>MTQPPAPGEPTPDGPATGEATPGASAPGDQAPEYAAPQYAPPVYPTQQPAPQYAAPQYAAPQYAAPAQPPVYAGTTELIPGPGEPFDGAADPADSERPLYGASFGQAISRFFRGYARFSGRASRSEYWFSMLFLALIRLALLVVMGIGAIIGESWEKQQGYTSFTGSDGTEFSSSHPSGIVEYAPAAILFFAAVILFVLTSLAFLIPSLAIAWRRLHDGNFAGPLWFLSLIPYGGIAVFVLTLLRSKPAGRRFDLPRS</sequence>
<dbReference type="AlphaFoldDB" id="A0A4R6S6Y6"/>
<feature type="region of interest" description="Disordered" evidence="1">
    <location>
        <begin position="1"/>
        <end position="51"/>
    </location>
</feature>
<name>A0A4R6S6Y6_9MICO</name>
<evidence type="ECO:0000256" key="2">
    <source>
        <dbReference type="SAM" id="Phobius"/>
    </source>
</evidence>
<dbReference type="PANTHER" id="PTHR34980">
    <property type="entry name" value="INNER MEMBRANE PROTEIN-RELATED-RELATED"/>
    <property type="match status" value="1"/>
</dbReference>